<comment type="subcellular location">
    <subcellularLocation>
        <location evidence="2">Cell inner membrane</location>
        <topology evidence="2">Multi-pass membrane protein</topology>
    </subcellularLocation>
</comment>
<gene>
    <name evidence="19" type="primary">sdhD</name>
    <name evidence="19" type="ORF">ZRA01_10940</name>
</gene>
<comment type="pathway">
    <text evidence="3">Carbohydrate metabolism; tricarboxylic acid cycle.</text>
</comment>
<evidence type="ECO:0000256" key="5">
    <source>
        <dbReference type="ARBA" id="ARBA00022448"/>
    </source>
</evidence>
<evidence type="ECO:0000256" key="1">
    <source>
        <dbReference type="ARBA" id="ARBA00004050"/>
    </source>
</evidence>
<dbReference type="InterPro" id="IPR034804">
    <property type="entry name" value="SQR/QFR_C/D"/>
</dbReference>
<evidence type="ECO:0000256" key="13">
    <source>
        <dbReference type="ARBA" id="ARBA00022989"/>
    </source>
</evidence>
<dbReference type="PANTHER" id="PTHR38689">
    <property type="entry name" value="SUCCINATE DEHYDROGENASE HYDROPHOBIC MEMBRANE ANCHOR SUBUNIT"/>
    <property type="match status" value="1"/>
</dbReference>
<evidence type="ECO:0000256" key="6">
    <source>
        <dbReference type="ARBA" id="ARBA00022475"/>
    </source>
</evidence>
<accession>A0A4Y4CQ48</accession>
<dbReference type="AlphaFoldDB" id="A0A4Y4CQ48"/>
<evidence type="ECO:0000256" key="15">
    <source>
        <dbReference type="ARBA" id="ARBA00023136"/>
    </source>
</evidence>
<evidence type="ECO:0000256" key="17">
    <source>
        <dbReference type="PIRSR" id="PIRSR000169-2"/>
    </source>
</evidence>
<evidence type="ECO:0000256" key="11">
    <source>
        <dbReference type="ARBA" id="ARBA00022723"/>
    </source>
</evidence>
<dbReference type="GO" id="GO:0046872">
    <property type="term" value="F:metal ion binding"/>
    <property type="evidence" value="ECO:0007669"/>
    <property type="project" value="UniProtKB-KW"/>
</dbReference>
<evidence type="ECO:0000256" key="18">
    <source>
        <dbReference type="SAM" id="Phobius"/>
    </source>
</evidence>
<sequence length="115" mass="13170">MVKPVIVGAHYGFRDWLAQRVTAVVMALYTVIFAISALMLPDASYENWRGLFSAGFMKFATFLFFMSLFYHAWIGVRDIFMDYIKPTGVRLVLHSVVVLLLVGYAGWVGQILWRL</sequence>
<evidence type="ECO:0000256" key="16">
    <source>
        <dbReference type="PIRSR" id="PIRSR000169-1"/>
    </source>
</evidence>
<comment type="function">
    <text evidence="1">Membrane-anchoring subunit of succinate dehydrogenase (SDH).</text>
</comment>
<dbReference type="Gene3D" id="1.20.1300.10">
    <property type="entry name" value="Fumarate reductase/succinate dehydrogenase, transmembrane subunit"/>
    <property type="match status" value="1"/>
</dbReference>
<keyword evidence="13 18" id="KW-1133">Transmembrane helix</keyword>
<organism evidence="19 20">
    <name type="scientific">Zoogloea ramigera</name>
    <dbReference type="NCBI Taxonomy" id="350"/>
    <lineage>
        <taxon>Bacteria</taxon>
        <taxon>Pseudomonadati</taxon>
        <taxon>Pseudomonadota</taxon>
        <taxon>Betaproteobacteria</taxon>
        <taxon>Rhodocyclales</taxon>
        <taxon>Zoogloeaceae</taxon>
        <taxon>Zoogloea</taxon>
    </lineage>
</organism>
<dbReference type="InterPro" id="IPR014312">
    <property type="entry name" value="Succ_DH_anchor"/>
</dbReference>
<dbReference type="SUPFAM" id="SSF81343">
    <property type="entry name" value="Fumarate reductase respiratory complex transmembrane subunits"/>
    <property type="match status" value="1"/>
</dbReference>
<keyword evidence="11 17" id="KW-0479">Metal-binding</keyword>
<dbReference type="PANTHER" id="PTHR38689:SF1">
    <property type="entry name" value="SUCCINATE DEHYDROGENASE HYDROPHOBIC MEMBRANE ANCHOR SUBUNIT"/>
    <property type="match status" value="1"/>
</dbReference>
<dbReference type="InterPro" id="IPR000701">
    <property type="entry name" value="SuccDH_FuR_B_TM-su"/>
</dbReference>
<comment type="cofactor">
    <cofactor evidence="17">
        <name>heme</name>
        <dbReference type="ChEBI" id="CHEBI:30413"/>
    </cofactor>
    <text evidence="17">The heme is bound between the two transmembrane subunits.</text>
</comment>
<keyword evidence="20" id="KW-1185">Reference proteome</keyword>
<proteinExistence type="predicted"/>
<evidence type="ECO:0000313" key="20">
    <source>
        <dbReference type="Proteomes" id="UP000318422"/>
    </source>
</evidence>
<dbReference type="GO" id="GO:0005886">
    <property type="term" value="C:plasma membrane"/>
    <property type="evidence" value="ECO:0007669"/>
    <property type="project" value="UniProtKB-SubCell"/>
</dbReference>
<reference evidence="19 20" key="1">
    <citation type="submission" date="2019-06" db="EMBL/GenBank/DDBJ databases">
        <title>Whole genome shotgun sequence of Zoogloea ramigera NBRC 15342.</title>
        <authorList>
            <person name="Hosoyama A."/>
            <person name="Uohara A."/>
            <person name="Ohji S."/>
            <person name="Ichikawa N."/>
        </authorList>
    </citation>
    <scope>NUCLEOTIDE SEQUENCE [LARGE SCALE GENOMIC DNA]</scope>
    <source>
        <strain evidence="19 20">NBRC 15342</strain>
    </source>
</reference>
<evidence type="ECO:0000256" key="3">
    <source>
        <dbReference type="ARBA" id="ARBA00005163"/>
    </source>
</evidence>
<feature type="transmembrane region" description="Helical" evidence="18">
    <location>
        <begin position="21"/>
        <end position="39"/>
    </location>
</feature>
<dbReference type="RefSeq" id="WP_174851593.1">
    <property type="nucleotide sequence ID" value="NZ_BJNV01000012.1"/>
</dbReference>
<keyword evidence="7" id="KW-0997">Cell inner membrane</keyword>
<keyword evidence="5" id="KW-0813">Transport</keyword>
<dbReference type="UniPathway" id="UPA00223"/>
<evidence type="ECO:0000256" key="4">
    <source>
        <dbReference type="ARBA" id="ARBA00019425"/>
    </source>
</evidence>
<evidence type="ECO:0000256" key="9">
    <source>
        <dbReference type="ARBA" id="ARBA00022617"/>
    </source>
</evidence>
<keyword evidence="14 17" id="KW-0408">Iron</keyword>
<feature type="binding site" evidence="16">
    <location>
        <position position="83"/>
    </location>
    <ligand>
        <name>a ubiquinone</name>
        <dbReference type="ChEBI" id="CHEBI:16389"/>
    </ligand>
</feature>
<dbReference type="GO" id="GO:0020037">
    <property type="term" value="F:heme binding"/>
    <property type="evidence" value="ECO:0007669"/>
    <property type="project" value="InterPro"/>
</dbReference>
<dbReference type="CDD" id="cd03494">
    <property type="entry name" value="SQR_TypeC_SdhD"/>
    <property type="match status" value="1"/>
</dbReference>
<evidence type="ECO:0000256" key="7">
    <source>
        <dbReference type="ARBA" id="ARBA00022519"/>
    </source>
</evidence>
<dbReference type="PIRSF" id="PIRSF000169">
    <property type="entry name" value="SDH_D"/>
    <property type="match status" value="1"/>
</dbReference>
<keyword evidence="10 18" id="KW-0812">Transmembrane</keyword>
<protein>
    <recommendedName>
        <fullName evidence="4">Succinate dehydrogenase hydrophobic membrane anchor subunit</fullName>
    </recommendedName>
</protein>
<comment type="caution">
    <text evidence="19">The sequence shown here is derived from an EMBL/GenBank/DDBJ whole genome shotgun (WGS) entry which is preliminary data.</text>
</comment>
<feature type="transmembrane region" description="Helical" evidence="18">
    <location>
        <begin position="51"/>
        <end position="70"/>
    </location>
</feature>
<evidence type="ECO:0000256" key="8">
    <source>
        <dbReference type="ARBA" id="ARBA00022532"/>
    </source>
</evidence>
<keyword evidence="8" id="KW-0816">Tricarboxylic acid cycle</keyword>
<keyword evidence="12" id="KW-0249">Electron transport</keyword>
<evidence type="ECO:0000256" key="14">
    <source>
        <dbReference type="ARBA" id="ARBA00023004"/>
    </source>
</evidence>
<keyword evidence="6" id="KW-1003">Cell membrane</keyword>
<evidence type="ECO:0000313" key="19">
    <source>
        <dbReference type="EMBL" id="GEC95021.1"/>
    </source>
</evidence>
<dbReference type="GO" id="GO:0017004">
    <property type="term" value="P:cytochrome complex assembly"/>
    <property type="evidence" value="ECO:0007669"/>
    <property type="project" value="TreeGrafter"/>
</dbReference>
<evidence type="ECO:0000256" key="10">
    <source>
        <dbReference type="ARBA" id="ARBA00022692"/>
    </source>
</evidence>
<keyword evidence="9 17" id="KW-0349">Heme</keyword>
<feature type="binding site" description="axial binding residue" evidence="17">
    <location>
        <position position="71"/>
    </location>
    <ligand>
        <name>heme</name>
        <dbReference type="ChEBI" id="CHEBI:30413"/>
        <note>ligand shared with second transmembrane subunit</note>
    </ligand>
    <ligandPart>
        <name>Fe</name>
        <dbReference type="ChEBI" id="CHEBI:18248"/>
    </ligandPart>
</feature>
<dbReference type="GO" id="GO:0006099">
    <property type="term" value="P:tricarboxylic acid cycle"/>
    <property type="evidence" value="ECO:0007669"/>
    <property type="project" value="UniProtKB-UniPathway"/>
</dbReference>
<dbReference type="Pfam" id="PF01127">
    <property type="entry name" value="Sdh_cyt"/>
    <property type="match status" value="1"/>
</dbReference>
<evidence type="ECO:0000256" key="12">
    <source>
        <dbReference type="ARBA" id="ARBA00022982"/>
    </source>
</evidence>
<name>A0A4Y4CQ48_ZOORA</name>
<dbReference type="NCBIfam" id="TIGR02968">
    <property type="entry name" value="succ_dehyd_anc"/>
    <property type="match status" value="1"/>
</dbReference>
<evidence type="ECO:0000256" key="2">
    <source>
        <dbReference type="ARBA" id="ARBA00004429"/>
    </source>
</evidence>
<keyword evidence="15 18" id="KW-0472">Membrane</keyword>
<dbReference type="Proteomes" id="UP000318422">
    <property type="component" value="Unassembled WGS sequence"/>
</dbReference>
<dbReference type="EMBL" id="BJNV01000012">
    <property type="protein sequence ID" value="GEC95021.1"/>
    <property type="molecule type" value="Genomic_DNA"/>
</dbReference>
<dbReference type="GO" id="GO:0009055">
    <property type="term" value="F:electron transfer activity"/>
    <property type="evidence" value="ECO:0007669"/>
    <property type="project" value="TreeGrafter"/>
</dbReference>
<feature type="transmembrane region" description="Helical" evidence="18">
    <location>
        <begin position="91"/>
        <end position="113"/>
    </location>
</feature>